<dbReference type="InterPro" id="IPR029063">
    <property type="entry name" value="SAM-dependent_MTases_sf"/>
</dbReference>
<sequence>MESDTLSMNCKICELESLEFSRAKVLKKYDIKYFRCTHCGFIQTEEPYWIDEAYSDVINRSDIGLVSRSITLCSIVKTLVFAFFNRNVKFIDYAGGYGLFVRMMRDIGLDFYHYDKYCPNLFAQDFEAKTNGNCHYELLTAFEVFEHLASPIDEIQEMLSFSRNILFTTQLVPANTPKPNDWWYYGLDHGQHVSFYSQKSLSVIAEKFNLNIYSNGRSFHLLTEKKISPFLFNVLSRYKVAALVNMVFNWRSLIQADYKRVTT</sequence>
<dbReference type="STRING" id="247490.KSU1_D0079"/>
<dbReference type="Pfam" id="PF13489">
    <property type="entry name" value="Methyltransf_23"/>
    <property type="match status" value="1"/>
</dbReference>
<dbReference type="Proteomes" id="UP000002985">
    <property type="component" value="Unassembled WGS sequence"/>
</dbReference>
<reference evidence="1 2" key="1">
    <citation type="journal article" date="2012" name="FEBS Lett.">
        <title>Anammox organism KSU-1 expresses a NirK-type copper-containing nitrite reductase instead of a NirS-type with cytochrome cd1.</title>
        <authorList>
            <person name="Hira D."/>
            <person name="Toh H."/>
            <person name="Migita C.T."/>
            <person name="Okubo H."/>
            <person name="Nishiyama T."/>
            <person name="Hattori M."/>
            <person name="Furukawa K."/>
            <person name="Fujii T."/>
        </authorList>
    </citation>
    <scope>NUCLEOTIDE SEQUENCE [LARGE SCALE GENOMIC DNA]</scope>
</reference>
<accession>I3INU3</accession>
<gene>
    <name evidence="1" type="ORF">KSU1_D0079</name>
</gene>
<dbReference type="GO" id="GO:0016740">
    <property type="term" value="F:transferase activity"/>
    <property type="evidence" value="ECO:0007669"/>
    <property type="project" value="UniProtKB-KW"/>
</dbReference>
<proteinExistence type="predicted"/>
<evidence type="ECO:0000313" key="1">
    <source>
        <dbReference type="EMBL" id="GAB63388.1"/>
    </source>
</evidence>
<dbReference type="eggNOG" id="COG2227">
    <property type="taxonomic scope" value="Bacteria"/>
</dbReference>
<dbReference type="AlphaFoldDB" id="I3INU3"/>
<evidence type="ECO:0000313" key="2">
    <source>
        <dbReference type="Proteomes" id="UP000002985"/>
    </source>
</evidence>
<comment type="caution">
    <text evidence="1">The sequence shown here is derived from an EMBL/GenBank/DDBJ whole genome shotgun (WGS) entry which is preliminary data.</text>
</comment>
<organism evidence="1 2">
    <name type="scientific">Candidatus Jettenia caeni</name>
    <dbReference type="NCBI Taxonomy" id="247490"/>
    <lineage>
        <taxon>Bacteria</taxon>
        <taxon>Pseudomonadati</taxon>
        <taxon>Planctomycetota</taxon>
        <taxon>Candidatus Brocadiia</taxon>
        <taxon>Candidatus Brocadiales</taxon>
        <taxon>Candidatus Brocadiaceae</taxon>
        <taxon>Candidatus Jettenia</taxon>
    </lineage>
</organism>
<name>I3INU3_9BACT</name>
<dbReference type="Gene3D" id="3.40.50.150">
    <property type="entry name" value="Vaccinia Virus protein VP39"/>
    <property type="match status" value="1"/>
</dbReference>
<keyword evidence="2" id="KW-1185">Reference proteome</keyword>
<dbReference type="EMBL" id="BAFH01000004">
    <property type="protein sequence ID" value="GAB63388.1"/>
    <property type="molecule type" value="Genomic_DNA"/>
</dbReference>
<keyword evidence="1" id="KW-0808">Transferase</keyword>
<dbReference type="SUPFAM" id="SSF53335">
    <property type="entry name" value="S-adenosyl-L-methionine-dependent methyltransferases"/>
    <property type="match status" value="1"/>
</dbReference>
<protein>
    <submittedName>
        <fullName evidence="1">Putative glycosyltransferase</fullName>
    </submittedName>
</protein>